<dbReference type="Pfam" id="PF00753">
    <property type="entry name" value="Lactamase_B"/>
    <property type="match status" value="1"/>
</dbReference>
<evidence type="ECO:0000313" key="2">
    <source>
        <dbReference type="EMBL" id="GHH05351.1"/>
    </source>
</evidence>
<comment type="caution">
    <text evidence="2">The sequence shown here is derived from an EMBL/GenBank/DDBJ whole genome shotgun (WGS) entry which is preliminary data.</text>
</comment>
<dbReference type="RefSeq" id="WP_191251998.1">
    <property type="nucleotide sequence ID" value="NZ_BNAY01000001.1"/>
</dbReference>
<keyword evidence="3" id="KW-1185">Reference proteome</keyword>
<feature type="domain" description="Metallo-beta-lactamase" evidence="1">
    <location>
        <begin position="31"/>
        <end position="210"/>
    </location>
</feature>
<evidence type="ECO:0000259" key="1">
    <source>
        <dbReference type="SMART" id="SM00849"/>
    </source>
</evidence>
<dbReference type="SUPFAM" id="SSF56281">
    <property type="entry name" value="Metallo-hydrolase/oxidoreductase"/>
    <property type="match status" value="1"/>
</dbReference>
<protein>
    <submittedName>
        <fullName evidence="2">MBL fold metallo-hydrolase</fullName>
    </submittedName>
</protein>
<proteinExistence type="predicted"/>
<dbReference type="CDD" id="cd16282">
    <property type="entry name" value="metallo-hydrolase-like_MBL-fold"/>
    <property type="match status" value="1"/>
</dbReference>
<dbReference type="Gene3D" id="3.60.15.10">
    <property type="entry name" value="Ribonuclease Z/Hydroxyacylglutathione hydrolase-like"/>
    <property type="match status" value="1"/>
</dbReference>
<dbReference type="Proteomes" id="UP000635387">
    <property type="component" value="Unassembled WGS sequence"/>
</dbReference>
<reference evidence="3" key="1">
    <citation type="journal article" date="2019" name="Int. J. Syst. Evol. Microbiol.">
        <title>The Global Catalogue of Microorganisms (GCM) 10K type strain sequencing project: providing services to taxonomists for standard genome sequencing and annotation.</title>
        <authorList>
            <consortium name="The Broad Institute Genomics Platform"/>
            <consortium name="The Broad Institute Genome Sequencing Center for Infectious Disease"/>
            <person name="Wu L."/>
            <person name="Ma J."/>
        </authorList>
    </citation>
    <scope>NUCLEOTIDE SEQUENCE [LARGE SCALE GENOMIC DNA]</scope>
    <source>
        <strain evidence="3">CGMCC 4.7683</strain>
    </source>
</reference>
<dbReference type="SMART" id="SM00849">
    <property type="entry name" value="Lactamase_B"/>
    <property type="match status" value="1"/>
</dbReference>
<organism evidence="2 3">
    <name type="scientific">Amycolatopsis oliviviridis</name>
    <dbReference type="NCBI Taxonomy" id="1471590"/>
    <lineage>
        <taxon>Bacteria</taxon>
        <taxon>Bacillati</taxon>
        <taxon>Actinomycetota</taxon>
        <taxon>Actinomycetes</taxon>
        <taxon>Pseudonocardiales</taxon>
        <taxon>Pseudonocardiaceae</taxon>
        <taxon>Amycolatopsis</taxon>
    </lineage>
</organism>
<accession>A0ABQ3L557</accession>
<gene>
    <name evidence="2" type="ORF">GCM10017790_09160</name>
</gene>
<name>A0ABQ3L557_9PSEU</name>
<dbReference type="InterPro" id="IPR050855">
    <property type="entry name" value="NDM-1-like"/>
</dbReference>
<sequence>MPDSFGPTASGLLEVADGVHAYLQPDGGWCLNNAGLITAGDRSVLVDTAATEVRARTLRRAVHRVAGGPPSVIVSTHSHGDHTFGNFVFPEALVLGHERTRHEAEEAGLHLTGLWPDVVWGELELVLPHLTFAGPLTLRVGGKIVELHSFGPAHSGCDTVAWLPHERVLFAGDLVMSGVTPFVLTGSVSGLRSALADLREFDATTIVPGHGPVGGPELLDQGERYLAWLMDLARAAVEAGMSPLEAAREAELGEFEDLLDPERLAPNLHRACAELRDGGKGVFAEVDQMFADMVALHGGIPACHA</sequence>
<dbReference type="InterPro" id="IPR001279">
    <property type="entry name" value="Metallo-B-lactamas"/>
</dbReference>
<dbReference type="EMBL" id="BNAY01000001">
    <property type="protein sequence ID" value="GHH05351.1"/>
    <property type="molecule type" value="Genomic_DNA"/>
</dbReference>
<dbReference type="PANTHER" id="PTHR42951:SF4">
    <property type="entry name" value="ACYL-COENZYME A THIOESTERASE MBLAC2"/>
    <property type="match status" value="1"/>
</dbReference>
<evidence type="ECO:0000313" key="3">
    <source>
        <dbReference type="Proteomes" id="UP000635387"/>
    </source>
</evidence>
<dbReference type="PANTHER" id="PTHR42951">
    <property type="entry name" value="METALLO-BETA-LACTAMASE DOMAIN-CONTAINING"/>
    <property type="match status" value="1"/>
</dbReference>
<dbReference type="InterPro" id="IPR036866">
    <property type="entry name" value="RibonucZ/Hydroxyglut_hydro"/>
</dbReference>